<evidence type="ECO:0000313" key="3">
    <source>
        <dbReference type="EMBL" id="RMX65499.1"/>
    </source>
</evidence>
<keyword evidence="5" id="KW-1185">Reference proteome</keyword>
<dbReference type="EMBL" id="QKXF01000742">
    <property type="protein sequence ID" value="RQM09316.1"/>
    <property type="molecule type" value="Genomic_DNA"/>
</dbReference>
<gene>
    <name evidence="4" type="ORF">DD237_003669</name>
    <name evidence="3" type="ORF">DD238_003641</name>
</gene>
<evidence type="ECO:0000313" key="4">
    <source>
        <dbReference type="EMBL" id="RQM09316.1"/>
    </source>
</evidence>
<dbReference type="Proteomes" id="UP000286097">
    <property type="component" value="Unassembled WGS sequence"/>
</dbReference>
<comment type="caution">
    <text evidence="3">The sequence shown here is derived from an EMBL/GenBank/DDBJ whole genome shotgun (WGS) entry which is preliminary data.</text>
</comment>
<name>A0A3M6VFR7_9STRA</name>
<evidence type="ECO:0000256" key="1">
    <source>
        <dbReference type="SAM" id="Coils"/>
    </source>
</evidence>
<dbReference type="EMBL" id="QLLG01000245">
    <property type="protein sequence ID" value="RMX65499.1"/>
    <property type="molecule type" value="Genomic_DNA"/>
</dbReference>
<dbReference type="OrthoDB" id="65894at2759"/>
<organism evidence="3 5">
    <name type="scientific">Peronospora effusa</name>
    <dbReference type="NCBI Taxonomy" id="542832"/>
    <lineage>
        <taxon>Eukaryota</taxon>
        <taxon>Sar</taxon>
        <taxon>Stramenopiles</taxon>
        <taxon>Oomycota</taxon>
        <taxon>Peronosporomycetes</taxon>
        <taxon>Peronosporales</taxon>
        <taxon>Peronosporaceae</taxon>
        <taxon>Peronospora</taxon>
    </lineage>
</organism>
<evidence type="ECO:0000256" key="2">
    <source>
        <dbReference type="SAM" id="MobiDB-lite"/>
    </source>
</evidence>
<proteinExistence type="predicted"/>
<dbReference type="Proteomes" id="UP000282087">
    <property type="component" value="Unassembled WGS sequence"/>
</dbReference>
<feature type="compositionally biased region" description="Low complexity" evidence="2">
    <location>
        <begin position="50"/>
        <end position="64"/>
    </location>
</feature>
<sequence length="511" mass="58071">METSIQVAPSSIKIQHESYVERFTSSLTVYPYEDCSSDVVKQLKPRERTTSSASSINSSKTSESLLGGDMETPVDVKEEESEGFVRERKSVETNVQSFKLQSHLRDMQRRMEILQGLMQQATEQGSVCLRSKGSTVQANPCLLSMETKAKSDNKAQLAESQTSVAKESVDESLGLTATLPRMCAERMQNDEMTGSRDGEIDSSLTSYDEKNPFAITALVHCIKALQVQLKEATDENKQLLSTVQKLEKENARLQAQTAFHTPVRDKDDSESIGLQSNLEPKAVVVNEKIGNNNDRSLSRLATAIFGVPSAFQRVMEEDLKILKDHARCQHKLHELWDSVRQLKILVETYDITRNDMRVQRNDAIAEAERADVENIRLVSCNNPQQKIKYLQQLKKDNEALRRKNRALNERIVKEALKLVWVKNGCELHEDGDSRLETVDSALLGDTLQEFEEPSVRTGEEILRRLWNFSRKLEQRLERLRLARKSLLQEDDDSMESEGQLSIRSEPLPMTW</sequence>
<dbReference type="AlphaFoldDB" id="A0A3M6VFR7"/>
<keyword evidence="1" id="KW-0175">Coiled coil</keyword>
<evidence type="ECO:0000313" key="6">
    <source>
        <dbReference type="Proteomes" id="UP000286097"/>
    </source>
</evidence>
<feature type="region of interest" description="Disordered" evidence="2">
    <location>
        <begin position="490"/>
        <end position="511"/>
    </location>
</feature>
<dbReference type="VEuPathDB" id="FungiDB:DD237_003669"/>
<accession>A0A3M6VFR7</accession>
<feature type="coiled-coil region" evidence="1">
    <location>
        <begin position="222"/>
        <end position="256"/>
    </location>
</feature>
<feature type="coiled-coil region" evidence="1">
    <location>
        <begin position="390"/>
        <end position="417"/>
    </location>
</feature>
<evidence type="ECO:0000313" key="5">
    <source>
        <dbReference type="Proteomes" id="UP000282087"/>
    </source>
</evidence>
<reference evidence="5 6" key="1">
    <citation type="submission" date="2018-06" db="EMBL/GenBank/DDBJ databases">
        <title>Comparative genomics of downy mildews reveals potential adaptations to biotrophy.</title>
        <authorList>
            <person name="Fletcher K."/>
            <person name="Klosterman S.J."/>
            <person name="Derevnina L."/>
            <person name="Martin F."/>
            <person name="Koike S."/>
            <person name="Reyes Chin-Wo S."/>
            <person name="Mou B."/>
            <person name="Michelmore R."/>
        </authorList>
    </citation>
    <scope>NUCLEOTIDE SEQUENCE [LARGE SCALE GENOMIC DNA]</scope>
    <source>
        <strain evidence="4 6">R13</strain>
        <strain evidence="3 5">R14</strain>
    </source>
</reference>
<feature type="region of interest" description="Disordered" evidence="2">
    <location>
        <begin position="41"/>
        <end position="74"/>
    </location>
</feature>
<protein>
    <submittedName>
        <fullName evidence="3">Uncharacterized protein</fullName>
    </submittedName>
</protein>